<proteinExistence type="inferred from homology"/>
<dbReference type="InterPro" id="IPR018524">
    <property type="entry name" value="DNA/RNA_endonuclease_AS"/>
</dbReference>
<evidence type="ECO:0000259" key="11">
    <source>
        <dbReference type="SMART" id="SM00892"/>
    </source>
</evidence>
<dbReference type="EMBL" id="JBEFLD010000009">
    <property type="protein sequence ID" value="MEQ6292250.1"/>
    <property type="molecule type" value="Genomic_DNA"/>
</dbReference>
<feature type="domain" description="DNA/RNA non-specific endonuclease/pyrophosphatase/phosphodiesterase" evidence="11">
    <location>
        <begin position="70"/>
        <end position="260"/>
    </location>
</feature>
<keyword evidence="13" id="KW-1185">Reference proteome</keyword>
<dbReference type="EC" id="3.1.30.-" evidence="8"/>
<dbReference type="Proteomes" id="UP001433638">
    <property type="component" value="Unassembled WGS sequence"/>
</dbReference>
<evidence type="ECO:0000256" key="7">
    <source>
        <dbReference type="ARBA" id="ARBA00022842"/>
    </source>
</evidence>
<dbReference type="InterPro" id="IPR020821">
    <property type="entry name" value="ENPP1-3/EXOG-like_nuc-like"/>
</dbReference>
<keyword evidence="9" id="KW-0732">Signal</keyword>
<dbReference type="Gene3D" id="3.40.570.10">
    <property type="entry name" value="Extracellular Endonuclease, subunit A"/>
    <property type="match status" value="1"/>
</dbReference>
<dbReference type="Pfam" id="PF01223">
    <property type="entry name" value="Endonuclease_NS"/>
    <property type="match status" value="1"/>
</dbReference>
<evidence type="ECO:0000256" key="2">
    <source>
        <dbReference type="ARBA" id="ARBA00010052"/>
    </source>
</evidence>
<feature type="signal peptide" evidence="9">
    <location>
        <begin position="1"/>
        <end position="28"/>
    </location>
</feature>
<name>A0ABV1M9M6_9NEIS</name>
<evidence type="ECO:0000256" key="8">
    <source>
        <dbReference type="RuleBase" id="RU366055"/>
    </source>
</evidence>
<evidence type="ECO:0000256" key="1">
    <source>
        <dbReference type="ARBA" id="ARBA00001946"/>
    </source>
</evidence>
<dbReference type="InterPro" id="IPR001604">
    <property type="entry name" value="Endo_G_ENPP1-like_dom"/>
</dbReference>
<dbReference type="GO" id="GO:0004519">
    <property type="term" value="F:endonuclease activity"/>
    <property type="evidence" value="ECO:0007669"/>
    <property type="project" value="UniProtKB-KW"/>
</dbReference>
<reference evidence="12" key="1">
    <citation type="submission" date="2024-06" db="EMBL/GenBank/DDBJ databases">
        <title>Genome sequence of Vogesella sp. MAHUQ-64.</title>
        <authorList>
            <person name="Huq M.A."/>
        </authorList>
    </citation>
    <scope>NUCLEOTIDE SEQUENCE</scope>
    <source>
        <strain evidence="12">MAHUQ-64</strain>
    </source>
</reference>
<gene>
    <name evidence="12" type="ORF">ABNW52_16670</name>
</gene>
<feature type="domain" description="ENPP1-3/EXOG-like endonuclease/phosphodiesterase" evidence="10">
    <location>
        <begin position="71"/>
        <end position="260"/>
    </location>
</feature>
<evidence type="ECO:0000256" key="6">
    <source>
        <dbReference type="ARBA" id="ARBA00022801"/>
    </source>
</evidence>
<comment type="caution">
    <text evidence="12">The sequence shown here is derived from an EMBL/GenBank/DDBJ whole genome shotgun (WGS) entry which is preliminary data.</text>
</comment>
<keyword evidence="4 8" id="KW-0479">Metal-binding</keyword>
<evidence type="ECO:0000256" key="4">
    <source>
        <dbReference type="ARBA" id="ARBA00022723"/>
    </source>
</evidence>
<comment type="cofactor">
    <cofactor evidence="1 8">
        <name>Mg(2+)</name>
        <dbReference type="ChEBI" id="CHEBI:18420"/>
    </cofactor>
</comment>
<sequence length="260" mass="28552">MKKLLSALPLVIALGYAVIEHYSPVASAAPTASASGTVATRFRDCASLFYQQQSPQIPAPLQADGVRELCFDDFAVLHSSSTHSPVFAAEKLSAHSLSDASDEKRTDRFYEEARLPSAERGRLEDYRGSGYDRGHMAAAAQRTTPEAMAQSFSLANMVPQAPENNRGVWARAVEAATRKYVQRAGGEVFVITGPYYDSQVAPHYAGQVRVPDALYKLVFDPGSGKSWVYWTANTNVRKPERLSYGELVQRTGIHYFPNLS</sequence>
<evidence type="ECO:0000313" key="13">
    <source>
        <dbReference type="Proteomes" id="UP001433638"/>
    </source>
</evidence>
<keyword evidence="5 8" id="KW-0255">Endonuclease</keyword>
<keyword evidence="7" id="KW-0460">Magnesium</keyword>
<accession>A0ABV1M9M6</accession>
<keyword evidence="3 8" id="KW-0540">Nuclease</keyword>
<feature type="chain" id="PRO_5045335105" description="Endonuclease" evidence="9">
    <location>
        <begin position="29"/>
        <end position="260"/>
    </location>
</feature>
<dbReference type="SMART" id="SM00892">
    <property type="entry name" value="Endonuclease_NS"/>
    <property type="match status" value="1"/>
</dbReference>
<evidence type="ECO:0000256" key="3">
    <source>
        <dbReference type="ARBA" id="ARBA00022722"/>
    </source>
</evidence>
<keyword evidence="6 8" id="KW-0378">Hydrolase</keyword>
<dbReference type="SMART" id="SM00477">
    <property type="entry name" value="NUC"/>
    <property type="match status" value="1"/>
</dbReference>
<organism evidence="12 13">
    <name type="scientific">Vogesella oryzagri</name>
    <dbReference type="NCBI Taxonomy" id="3160864"/>
    <lineage>
        <taxon>Bacteria</taxon>
        <taxon>Pseudomonadati</taxon>
        <taxon>Pseudomonadota</taxon>
        <taxon>Betaproteobacteria</taxon>
        <taxon>Neisseriales</taxon>
        <taxon>Chromobacteriaceae</taxon>
        <taxon>Vogesella</taxon>
    </lineage>
</organism>
<evidence type="ECO:0000313" key="12">
    <source>
        <dbReference type="EMBL" id="MEQ6292250.1"/>
    </source>
</evidence>
<dbReference type="InterPro" id="IPR040255">
    <property type="entry name" value="Non-specific_endonuclease"/>
</dbReference>
<comment type="similarity">
    <text evidence="2 8">Belongs to the DNA/RNA non-specific endonuclease family.</text>
</comment>
<evidence type="ECO:0000256" key="9">
    <source>
        <dbReference type="SAM" id="SignalP"/>
    </source>
</evidence>
<dbReference type="InterPro" id="IPR044929">
    <property type="entry name" value="DNA/RNA_non-sp_Endonuclease_sf"/>
</dbReference>
<dbReference type="PANTHER" id="PTHR13966:SF5">
    <property type="entry name" value="ENDONUCLEASE G, MITOCHONDRIAL"/>
    <property type="match status" value="1"/>
</dbReference>
<protein>
    <recommendedName>
        <fullName evidence="8">Endonuclease</fullName>
        <ecNumber evidence="8">3.1.30.-</ecNumber>
    </recommendedName>
</protein>
<dbReference type="PANTHER" id="PTHR13966">
    <property type="entry name" value="ENDONUCLEASE RELATED"/>
    <property type="match status" value="1"/>
</dbReference>
<dbReference type="RefSeq" id="WP_349590262.1">
    <property type="nucleotide sequence ID" value="NZ_JBEFLD010000009.1"/>
</dbReference>
<evidence type="ECO:0000256" key="5">
    <source>
        <dbReference type="ARBA" id="ARBA00022759"/>
    </source>
</evidence>
<evidence type="ECO:0000259" key="10">
    <source>
        <dbReference type="SMART" id="SM00477"/>
    </source>
</evidence>
<dbReference type="PROSITE" id="PS01070">
    <property type="entry name" value="NUCLEASE_NON_SPEC"/>
    <property type="match status" value="1"/>
</dbReference>
<dbReference type="SUPFAM" id="SSF54060">
    <property type="entry name" value="His-Me finger endonucleases"/>
    <property type="match status" value="1"/>
</dbReference>
<dbReference type="InterPro" id="IPR044925">
    <property type="entry name" value="His-Me_finger_sf"/>
</dbReference>